<reference evidence="9" key="1">
    <citation type="submission" date="2021-04" db="EMBL/GenBank/DDBJ databases">
        <title>Oceanospirillales bacteria with DddD are important DMSP degraders in coastal seawater.</title>
        <authorList>
            <person name="Liu J."/>
        </authorList>
    </citation>
    <scope>NUCLEOTIDE SEQUENCE</scope>
    <source>
        <strain evidence="9">GY6</strain>
    </source>
</reference>
<keyword evidence="10" id="KW-1185">Reference proteome</keyword>
<dbReference type="EMBL" id="CP073344">
    <property type="protein sequence ID" value="UTW02894.1"/>
    <property type="molecule type" value="Genomic_DNA"/>
</dbReference>
<dbReference type="PRINTS" id="PR00162">
    <property type="entry name" value="RIESKE"/>
</dbReference>
<evidence type="ECO:0000256" key="4">
    <source>
        <dbReference type="ARBA" id="ARBA00023004"/>
    </source>
</evidence>
<protein>
    <submittedName>
        <fullName evidence="9">Rieske 2Fe-2S domain-containing protein</fullName>
    </submittedName>
</protein>
<sequence>MERRSFLKSCACVAAVGATEGLSSRAEAATKKVEIMRPQPGDRLVIEDGHGNARAISASELVLEAQQVLAFPQDPTTGVIRSGSRFNKVMVMRLDPALMDEETKTHSADGVVAYSAICTHQGCDVNSFVAEKKEFFCFCHYSRFNPYAAGKVTNGPATRKLAMLPIEIKDDLLVVKDSFTRKPGYKQ</sequence>
<dbReference type="CDD" id="cd03467">
    <property type="entry name" value="Rieske"/>
    <property type="match status" value="1"/>
</dbReference>
<evidence type="ECO:0000256" key="3">
    <source>
        <dbReference type="ARBA" id="ARBA00022729"/>
    </source>
</evidence>
<proteinExistence type="predicted"/>
<dbReference type="InterPro" id="IPR005805">
    <property type="entry name" value="Rieske_Fe-S_prot_C"/>
</dbReference>
<evidence type="ECO:0000313" key="9">
    <source>
        <dbReference type="EMBL" id="UTW02894.1"/>
    </source>
</evidence>
<dbReference type="InterPro" id="IPR036922">
    <property type="entry name" value="Rieske_2Fe-2S_sf"/>
</dbReference>
<dbReference type="InterPro" id="IPR014349">
    <property type="entry name" value="Rieske_Fe-S_prot"/>
</dbReference>
<name>A0ABY5GSZ6_9GAMM</name>
<feature type="domain" description="Rieske" evidence="8">
    <location>
        <begin position="107"/>
        <end position="175"/>
    </location>
</feature>
<keyword evidence="1" id="KW-0001">2Fe-2S</keyword>
<evidence type="ECO:0000256" key="5">
    <source>
        <dbReference type="ARBA" id="ARBA00023014"/>
    </source>
</evidence>
<dbReference type="PANTHER" id="PTHR10134">
    <property type="entry name" value="CYTOCHROME B-C1 COMPLEX SUBUNIT RIESKE, MITOCHONDRIAL"/>
    <property type="match status" value="1"/>
</dbReference>
<evidence type="ECO:0000259" key="8">
    <source>
        <dbReference type="PROSITE" id="PS51296"/>
    </source>
</evidence>
<keyword evidence="5" id="KW-0411">Iron-sulfur</keyword>
<evidence type="ECO:0000256" key="1">
    <source>
        <dbReference type="ARBA" id="ARBA00022714"/>
    </source>
</evidence>
<evidence type="ECO:0000256" key="6">
    <source>
        <dbReference type="ARBA" id="ARBA00023157"/>
    </source>
</evidence>
<dbReference type="SUPFAM" id="SSF50022">
    <property type="entry name" value="ISP domain"/>
    <property type="match status" value="1"/>
</dbReference>
<evidence type="ECO:0000256" key="2">
    <source>
        <dbReference type="ARBA" id="ARBA00022723"/>
    </source>
</evidence>
<dbReference type="Gene3D" id="2.102.10.10">
    <property type="entry name" value="Rieske [2Fe-2S] iron-sulphur domain"/>
    <property type="match status" value="1"/>
</dbReference>
<keyword evidence="3" id="KW-0732">Signal</keyword>
<keyword evidence="6" id="KW-1015">Disulfide bond</keyword>
<organism evidence="9 10">
    <name type="scientific">Amphritea atlantica</name>
    <dbReference type="NCBI Taxonomy" id="355243"/>
    <lineage>
        <taxon>Bacteria</taxon>
        <taxon>Pseudomonadati</taxon>
        <taxon>Pseudomonadota</taxon>
        <taxon>Gammaproteobacteria</taxon>
        <taxon>Oceanospirillales</taxon>
        <taxon>Oceanospirillaceae</taxon>
        <taxon>Amphritea</taxon>
    </lineage>
</organism>
<dbReference type="PROSITE" id="PS51296">
    <property type="entry name" value="RIESKE"/>
    <property type="match status" value="1"/>
</dbReference>
<dbReference type="InterPro" id="IPR019546">
    <property type="entry name" value="TAT_signal_bac_arc"/>
</dbReference>
<dbReference type="InterPro" id="IPR017941">
    <property type="entry name" value="Rieske_2Fe-2S"/>
</dbReference>
<evidence type="ECO:0000313" key="10">
    <source>
        <dbReference type="Proteomes" id="UP001059950"/>
    </source>
</evidence>
<accession>A0ABY5GSZ6</accession>
<dbReference type="NCBIfam" id="TIGR01409">
    <property type="entry name" value="TAT_signal_seq"/>
    <property type="match status" value="1"/>
</dbReference>
<keyword evidence="2" id="KW-0479">Metal-binding</keyword>
<dbReference type="InterPro" id="IPR006311">
    <property type="entry name" value="TAT_signal"/>
</dbReference>
<gene>
    <name evidence="9" type="ORF">KDX31_16400</name>
</gene>
<dbReference type="Pfam" id="PF00355">
    <property type="entry name" value="Rieske"/>
    <property type="match status" value="1"/>
</dbReference>
<keyword evidence="4" id="KW-0408">Iron</keyword>
<comment type="cofactor">
    <cofactor evidence="7">
        <name>[2Fe-2S] cluster</name>
        <dbReference type="ChEBI" id="CHEBI:190135"/>
    </cofactor>
</comment>
<evidence type="ECO:0000256" key="7">
    <source>
        <dbReference type="ARBA" id="ARBA00034078"/>
    </source>
</evidence>
<dbReference type="PROSITE" id="PS51318">
    <property type="entry name" value="TAT"/>
    <property type="match status" value="1"/>
</dbReference>
<dbReference type="Proteomes" id="UP001059950">
    <property type="component" value="Chromosome"/>
</dbReference>